<name>A0A146MB79_LYGHE</name>
<dbReference type="GO" id="GO:0006508">
    <property type="term" value="P:proteolysis"/>
    <property type="evidence" value="ECO:0007669"/>
    <property type="project" value="InterPro"/>
</dbReference>
<dbReference type="Pfam" id="PF00648">
    <property type="entry name" value="Peptidase_C2"/>
    <property type="match status" value="1"/>
</dbReference>
<evidence type="ECO:0000259" key="1">
    <source>
        <dbReference type="Pfam" id="PF00648"/>
    </source>
</evidence>
<evidence type="ECO:0000313" key="2">
    <source>
        <dbReference type="EMBL" id="JAQ17038.1"/>
    </source>
</evidence>
<dbReference type="InterPro" id="IPR038765">
    <property type="entry name" value="Papain-like_cys_pep_sf"/>
</dbReference>
<dbReference type="InterPro" id="IPR001300">
    <property type="entry name" value="Peptidase_C2_calpain_cat"/>
</dbReference>
<dbReference type="GO" id="GO:0004198">
    <property type="term" value="F:calcium-dependent cysteine-type endopeptidase activity"/>
    <property type="evidence" value="ECO:0007669"/>
    <property type="project" value="InterPro"/>
</dbReference>
<dbReference type="AlphaFoldDB" id="A0A146MB79"/>
<organism evidence="2">
    <name type="scientific">Lygus hesperus</name>
    <name type="common">Western plant bug</name>
    <dbReference type="NCBI Taxonomy" id="30085"/>
    <lineage>
        <taxon>Eukaryota</taxon>
        <taxon>Metazoa</taxon>
        <taxon>Ecdysozoa</taxon>
        <taxon>Arthropoda</taxon>
        <taxon>Hexapoda</taxon>
        <taxon>Insecta</taxon>
        <taxon>Pterygota</taxon>
        <taxon>Neoptera</taxon>
        <taxon>Paraneoptera</taxon>
        <taxon>Hemiptera</taxon>
        <taxon>Heteroptera</taxon>
        <taxon>Panheteroptera</taxon>
        <taxon>Cimicomorpha</taxon>
        <taxon>Miridae</taxon>
        <taxon>Mirini</taxon>
        <taxon>Lygus</taxon>
    </lineage>
</organism>
<accession>A0A146MB79</accession>
<dbReference type="Gene3D" id="3.90.70.10">
    <property type="entry name" value="Cysteine proteinases"/>
    <property type="match status" value="1"/>
</dbReference>
<sequence length="100" mass="11299">MTGFPTHRFNEFSMSKFTEEEQNALFENIMDNLSLGYTVICSTPGKDVHDTSVNNTKVLNEYKSMGLATGYAYTVLEARHFAETNIRLVKLRNASNKGLQ</sequence>
<protein>
    <recommendedName>
        <fullName evidence="1">Calpain catalytic domain-containing protein</fullName>
    </recommendedName>
</protein>
<dbReference type="EMBL" id="GDHC01001591">
    <property type="protein sequence ID" value="JAQ17038.1"/>
    <property type="molecule type" value="Transcribed_RNA"/>
</dbReference>
<proteinExistence type="predicted"/>
<dbReference type="SUPFAM" id="SSF54001">
    <property type="entry name" value="Cysteine proteinases"/>
    <property type="match status" value="1"/>
</dbReference>
<reference evidence="2" key="1">
    <citation type="journal article" date="2016" name="Gigascience">
        <title>De novo construction of an expanded transcriptome assembly for the western tarnished plant bug, Lygus hesperus.</title>
        <authorList>
            <person name="Tassone E.E."/>
            <person name="Geib S.M."/>
            <person name="Hall B."/>
            <person name="Fabrick J.A."/>
            <person name="Brent C.S."/>
            <person name="Hull J.J."/>
        </authorList>
    </citation>
    <scope>NUCLEOTIDE SEQUENCE</scope>
</reference>
<feature type="domain" description="Calpain catalytic" evidence="1">
    <location>
        <begin position="14"/>
        <end position="93"/>
    </location>
</feature>
<gene>
    <name evidence="2" type="ORF">g.3133</name>
</gene>